<accession>A0A498JZ88</accession>
<dbReference type="STRING" id="3750.A0A498JZ88"/>
<evidence type="ECO:0000313" key="2">
    <source>
        <dbReference type="Proteomes" id="UP000290289"/>
    </source>
</evidence>
<dbReference type="AlphaFoldDB" id="A0A498JZ88"/>
<keyword evidence="2" id="KW-1185">Reference proteome</keyword>
<comment type="caution">
    <text evidence="1">The sequence shown here is derived from an EMBL/GenBank/DDBJ whole genome shotgun (WGS) entry which is preliminary data.</text>
</comment>
<dbReference type="EMBL" id="RDQH01000330">
    <property type="protein sequence ID" value="RXI01219.1"/>
    <property type="molecule type" value="Genomic_DNA"/>
</dbReference>
<dbReference type="AntiFam" id="ANF00232">
    <property type="entry name" value="Shadow ORF (opposite metK)"/>
</dbReference>
<gene>
    <name evidence="1" type="ORF">DVH24_001453</name>
</gene>
<evidence type="ECO:0000313" key="1">
    <source>
        <dbReference type="EMBL" id="RXI01219.1"/>
    </source>
</evidence>
<dbReference type="Proteomes" id="UP000290289">
    <property type="component" value="Chromosome 4"/>
</dbReference>
<protein>
    <submittedName>
        <fullName evidence="1">Uncharacterized protein</fullName>
    </submittedName>
</protein>
<proteinExistence type="predicted"/>
<organism evidence="1 2">
    <name type="scientific">Malus domestica</name>
    <name type="common">Apple</name>
    <name type="synonym">Pyrus malus</name>
    <dbReference type="NCBI Taxonomy" id="3750"/>
    <lineage>
        <taxon>Eukaryota</taxon>
        <taxon>Viridiplantae</taxon>
        <taxon>Streptophyta</taxon>
        <taxon>Embryophyta</taxon>
        <taxon>Tracheophyta</taxon>
        <taxon>Spermatophyta</taxon>
        <taxon>Magnoliopsida</taxon>
        <taxon>eudicotyledons</taxon>
        <taxon>Gunneridae</taxon>
        <taxon>Pentapetalae</taxon>
        <taxon>rosids</taxon>
        <taxon>fabids</taxon>
        <taxon>Rosales</taxon>
        <taxon>Rosaceae</taxon>
        <taxon>Amygdaloideae</taxon>
        <taxon>Maleae</taxon>
        <taxon>Malus</taxon>
    </lineage>
</organism>
<name>A0A498JZ88_MALDO</name>
<reference evidence="1 2" key="1">
    <citation type="submission" date="2018-10" db="EMBL/GenBank/DDBJ databases">
        <title>A high-quality apple genome assembly.</title>
        <authorList>
            <person name="Hu J."/>
        </authorList>
    </citation>
    <scope>NUCLEOTIDE SEQUENCE [LARGE SCALE GENOMIC DNA]</scope>
    <source>
        <strain evidence="2">cv. HFTH1</strain>
        <tissue evidence="1">Young leaf</tissue>
    </source>
</reference>
<sequence length="225" mass="24807">MTISSSLLVPEVASSFQIKVEGNHSRPIVKVLLDENQYVLVWDFSSSVGIHENRQGIWDANCIRNLNNTAASKPGCNNAFCCLPYNVCTTTVNLGWIFSRESTTTMSTPTTIDEDGVHPNRYHGPVLVLVLNSHLGLTIGPQPWDRLILSDLRKLGTNLGSKDMGEWHELRCLISGITKHVALVASSNFLGLLGKVSMNSLCNFWALFLNVDEDFAVVSIKAYIS</sequence>